<dbReference type="STRING" id="947013.SAMN04488109_0183"/>
<protein>
    <submittedName>
        <fullName evidence="1">Gliding motility-associated C-terminal domain-containing protein</fullName>
    </submittedName>
</protein>
<organism evidence="1 2">
    <name type="scientific">Chryseolinea serpens</name>
    <dbReference type="NCBI Taxonomy" id="947013"/>
    <lineage>
        <taxon>Bacteria</taxon>
        <taxon>Pseudomonadati</taxon>
        <taxon>Bacteroidota</taxon>
        <taxon>Cytophagia</taxon>
        <taxon>Cytophagales</taxon>
        <taxon>Fulvivirgaceae</taxon>
        <taxon>Chryseolinea</taxon>
    </lineage>
</organism>
<dbReference type="AlphaFoldDB" id="A0A1M5JND6"/>
<gene>
    <name evidence="1" type="ORF">SAMN04488109_0183</name>
</gene>
<proteinExistence type="predicted"/>
<dbReference type="RefSeq" id="WP_073129995.1">
    <property type="nucleotide sequence ID" value="NZ_FQWQ01000001.1"/>
</dbReference>
<keyword evidence="2" id="KW-1185">Reference proteome</keyword>
<dbReference type="Pfam" id="PF13585">
    <property type="entry name" value="CHU_C"/>
    <property type="match status" value="1"/>
</dbReference>
<accession>A0A1M5JND6</accession>
<dbReference type="Proteomes" id="UP000184212">
    <property type="component" value="Unassembled WGS sequence"/>
</dbReference>
<evidence type="ECO:0000313" key="2">
    <source>
        <dbReference type="Proteomes" id="UP000184212"/>
    </source>
</evidence>
<reference evidence="1 2" key="1">
    <citation type="submission" date="2016-11" db="EMBL/GenBank/DDBJ databases">
        <authorList>
            <person name="Jaros S."/>
            <person name="Januszkiewicz K."/>
            <person name="Wedrychowicz H."/>
        </authorList>
    </citation>
    <scope>NUCLEOTIDE SEQUENCE [LARGE SCALE GENOMIC DNA]</scope>
    <source>
        <strain evidence="1 2">DSM 24574</strain>
    </source>
</reference>
<evidence type="ECO:0000313" key="1">
    <source>
        <dbReference type="EMBL" id="SHG42038.1"/>
    </source>
</evidence>
<sequence length="482" mass="51935">MEVDSQDRVLVSAYYYSYLLDIGPYSSTKPEFQADSFVATLSNDLATVECARFVTGPGEDIVWNMELDFGDNAWLMVDNVLNTGASVFGSKIVDDPDVWSVVASVGNNPSPYVNDPQPPPATDISLGSDVTICHGEKVKLSPGQRCNAQYLWSTGSTNSTIEVTQAGTYWVDVTWQGNTVHDEVEVFNPAPIVFTLGNDQLICPGNSVAWNLPVFDGATYLWSDGSTSTTKTVSTTGTYSVKVSNICQTVSDTAKVTVKLPPVVDLGNDLQLCVGKEASLNYAAGPGETIQWSDGSTATALAITSPGTYKITVSNGCTIVTDEVGVTLSPLPVVDLGEDQKLCDGKEVRLSYAAKTGETVQWSDGSTSSTLTIEQAGTYGITVTNHCGAAQDEVLVTIKDAGEFLIPNVITPNGDNKNDYFQLPDHVQDGSLTVYNRWGERIFTTSSYENNWPQASLSTGVYFYTLRSKCIPDQKGMIQLIH</sequence>
<dbReference type="EMBL" id="FQWQ01000001">
    <property type="protein sequence ID" value="SHG42038.1"/>
    <property type="molecule type" value="Genomic_DNA"/>
</dbReference>
<name>A0A1M5JND6_9BACT</name>